<feature type="transmembrane region" description="Helical" evidence="2">
    <location>
        <begin position="54"/>
        <end position="79"/>
    </location>
</feature>
<dbReference type="AlphaFoldDB" id="A0A0C6EXW9"/>
<dbReference type="PATRIC" id="fig|270351.10.peg.1653"/>
<evidence type="ECO:0000256" key="1">
    <source>
        <dbReference type="SAM" id="Coils"/>
    </source>
</evidence>
<keyword evidence="2" id="KW-0812">Transmembrane</keyword>
<dbReference type="STRING" id="270351.Maq22A_c08650"/>
<dbReference type="KEGG" id="maqu:Maq22A_c08650"/>
<keyword evidence="2" id="KW-1133">Transmembrane helix</keyword>
<reference evidence="4" key="2">
    <citation type="submission" date="2015-01" db="EMBL/GenBank/DDBJ databases">
        <title>Complete genome sequence of Methylobacterium aquaticum strain 22A.</title>
        <authorList>
            <person name="Tani A."/>
            <person name="Ogura Y."/>
            <person name="Hayashi T."/>
        </authorList>
    </citation>
    <scope>NUCLEOTIDE SEQUENCE [LARGE SCALE GENOMIC DNA]</scope>
    <source>
        <strain evidence="4">MA-22A</strain>
    </source>
</reference>
<keyword evidence="1" id="KW-0175">Coiled coil</keyword>
<dbReference type="OrthoDB" id="7800844at2"/>
<feature type="coiled-coil region" evidence="1">
    <location>
        <begin position="217"/>
        <end position="251"/>
    </location>
</feature>
<feature type="transmembrane region" description="Helical" evidence="2">
    <location>
        <begin position="388"/>
        <end position="407"/>
    </location>
</feature>
<protein>
    <submittedName>
        <fullName evidence="3">Capsule biosynthesis protein</fullName>
    </submittedName>
</protein>
<dbReference type="EMBL" id="AP014704">
    <property type="protein sequence ID" value="BAQ45036.1"/>
    <property type="molecule type" value="Genomic_DNA"/>
</dbReference>
<proteinExistence type="predicted"/>
<dbReference type="GO" id="GO:0004713">
    <property type="term" value="F:protein tyrosine kinase activity"/>
    <property type="evidence" value="ECO:0007669"/>
    <property type="project" value="TreeGrafter"/>
</dbReference>
<evidence type="ECO:0000256" key="2">
    <source>
        <dbReference type="SAM" id="Phobius"/>
    </source>
</evidence>
<reference evidence="3 4" key="1">
    <citation type="journal article" date="2015" name="Genome Announc.">
        <title>Complete Genome Sequence of Methylobacterium aquaticum Strain 22A, Isolated from Racomitrium japonicum Moss.</title>
        <authorList>
            <person name="Tani A."/>
            <person name="Ogura Y."/>
            <person name="Hayashi T."/>
            <person name="Kimbara K."/>
        </authorList>
    </citation>
    <scope>NUCLEOTIDE SEQUENCE [LARGE SCALE GENOMIC DNA]</scope>
    <source>
        <strain evidence="3 4">MA-22A</strain>
    </source>
</reference>
<gene>
    <name evidence="3" type="primary">kpsE</name>
    <name evidence="3" type="ORF">Maq22A_c08650</name>
</gene>
<dbReference type="InterPro" id="IPR050445">
    <property type="entry name" value="Bact_polysacc_biosynth/exp"/>
</dbReference>
<sequence>MTIDARNPEGKALSPADRSRMIGEALRQAARVSRFSNPSKTTIRTIRAHRRRDIVTPLLFFFLFVLPSLGSVVFFGLYLSDRYVTDARFALRPAIGGAEKAAPDGVGTTSSIPSQMIAQDSMIVGEYIKSRTMIETLERSLPLRKMFSRDDIDAYSRFNPDKPIEKLVKYWADRVKVTVETSGLIEVSVNAFDADDSLTLSKAVLAESERLVNQLTVRARNDALAESEREMKRAEERLTKLHLAVRDLRNRDGVLDAQKSNDTNLKMIAEIRSQRIGLAVKLSLLQRDLRDDSRSIQDLKAQIAQLDDTISRIEREAANQDPDQRRVLSATLTKFEELDAERKTAERYYSATIAARERSRMIADRQIEFFSMVVEPVRAESAQQPRRTLFIAISVAVSALAFGLSILTRKLLA</sequence>
<name>A0A0C6EXW9_9HYPH</name>
<feature type="coiled-coil region" evidence="1">
    <location>
        <begin position="282"/>
        <end position="316"/>
    </location>
</feature>
<dbReference type="Proteomes" id="UP000061432">
    <property type="component" value="Chromosome"/>
</dbReference>
<dbReference type="GO" id="GO:0005886">
    <property type="term" value="C:plasma membrane"/>
    <property type="evidence" value="ECO:0007669"/>
    <property type="project" value="TreeGrafter"/>
</dbReference>
<dbReference type="RefSeq" id="WP_060846435.1">
    <property type="nucleotide sequence ID" value="NZ_AP014704.1"/>
</dbReference>
<accession>A0A0C6EXW9</accession>
<dbReference type="PANTHER" id="PTHR32309:SF13">
    <property type="entry name" value="FERRIC ENTEROBACTIN TRANSPORT PROTEIN FEPE"/>
    <property type="match status" value="1"/>
</dbReference>
<organism evidence="3 4">
    <name type="scientific">Methylobacterium aquaticum</name>
    <dbReference type="NCBI Taxonomy" id="270351"/>
    <lineage>
        <taxon>Bacteria</taxon>
        <taxon>Pseudomonadati</taxon>
        <taxon>Pseudomonadota</taxon>
        <taxon>Alphaproteobacteria</taxon>
        <taxon>Hyphomicrobiales</taxon>
        <taxon>Methylobacteriaceae</taxon>
        <taxon>Methylobacterium</taxon>
    </lineage>
</organism>
<evidence type="ECO:0000313" key="3">
    <source>
        <dbReference type="EMBL" id="BAQ45036.1"/>
    </source>
</evidence>
<dbReference type="PANTHER" id="PTHR32309">
    <property type="entry name" value="TYROSINE-PROTEIN KINASE"/>
    <property type="match status" value="1"/>
</dbReference>
<evidence type="ECO:0000313" key="4">
    <source>
        <dbReference type="Proteomes" id="UP000061432"/>
    </source>
</evidence>
<keyword evidence="2" id="KW-0472">Membrane</keyword>